<accession>A0A6B3SYN5</accession>
<comment type="caution">
    <text evidence="1">The sequence shown here is derived from an EMBL/GenBank/DDBJ whole genome shotgun (WGS) entry which is preliminary data.</text>
</comment>
<gene>
    <name evidence="1" type="ORF">G3574_22760</name>
</gene>
<reference evidence="1 2" key="1">
    <citation type="submission" date="2020-02" db="EMBL/GenBank/DDBJ databases">
        <authorList>
            <person name="Kim M.K."/>
        </authorList>
    </citation>
    <scope>NUCLEOTIDE SEQUENCE [LARGE SCALE GENOMIC DNA]</scope>
    <source>
        <strain evidence="1 2">17J57-3</strain>
    </source>
</reference>
<sequence length="161" mass="17510">MQHASTAKDKTILVAVRPRDVPQVTDVLGSEFSLVITHSMEDAVAELDERIGFVACGVHFDSGRMFDLLRHVKSHAPFNALPFYILLGSGRYSPQIMHGIRSAAKLMGASGFTDLSVLRETYGDQAYARMRQVVREALSGPGNDVLAGRPVSEGSGQAHDR</sequence>
<dbReference type="Proteomes" id="UP000482155">
    <property type="component" value="Unassembled WGS sequence"/>
</dbReference>
<name>A0A6B3SYN5_9BURK</name>
<dbReference type="AlphaFoldDB" id="A0A6B3SYN5"/>
<protein>
    <submittedName>
        <fullName evidence="1">Uncharacterized protein</fullName>
    </submittedName>
</protein>
<dbReference type="RefSeq" id="WP_163967850.1">
    <property type="nucleotide sequence ID" value="NZ_JAAIVB010000078.1"/>
</dbReference>
<keyword evidence="2" id="KW-1185">Reference proteome</keyword>
<organism evidence="1 2">
    <name type="scientific">Noviherbaspirillum galbum</name>
    <dbReference type="NCBI Taxonomy" id="2709383"/>
    <lineage>
        <taxon>Bacteria</taxon>
        <taxon>Pseudomonadati</taxon>
        <taxon>Pseudomonadota</taxon>
        <taxon>Betaproteobacteria</taxon>
        <taxon>Burkholderiales</taxon>
        <taxon>Oxalobacteraceae</taxon>
        <taxon>Noviherbaspirillum</taxon>
    </lineage>
</organism>
<evidence type="ECO:0000313" key="1">
    <source>
        <dbReference type="EMBL" id="NEX63912.1"/>
    </source>
</evidence>
<proteinExistence type="predicted"/>
<evidence type="ECO:0000313" key="2">
    <source>
        <dbReference type="Proteomes" id="UP000482155"/>
    </source>
</evidence>
<dbReference type="EMBL" id="JAAIVB010000078">
    <property type="protein sequence ID" value="NEX63912.1"/>
    <property type="molecule type" value="Genomic_DNA"/>
</dbReference>